<evidence type="ECO:0008006" key="4">
    <source>
        <dbReference type="Google" id="ProtNLM"/>
    </source>
</evidence>
<gene>
    <name evidence="2" type="ORF">DB32_001728</name>
</gene>
<keyword evidence="3" id="KW-1185">Reference proteome</keyword>
<dbReference type="EMBL" id="CP011125">
    <property type="protein sequence ID" value="AKF04579.1"/>
    <property type="molecule type" value="Genomic_DNA"/>
</dbReference>
<evidence type="ECO:0000313" key="3">
    <source>
        <dbReference type="Proteomes" id="UP000034883"/>
    </source>
</evidence>
<evidence type="ECO:0000256" key="1">
    <source>
        <dbReference type="SAM" id="SignalP"/>
    </source>
</evidence>
<dbReference type="InterPro" id="IPR036514">
    <property type="entry name" value="SGNH_hydro_sf"/>
</dbReference>
<organism evidence="2 3">
    <name type="scientific">Sandaracinus amylolyticus</name>
    <dbReference type="NCBI Taxonomy" id="927083"/>
    <lineage>
        <taxon>Bacteria</taxon>
        <taxon>Pseudomonadati</taxon>
        <taxon>Myxococcota</taxon>
        <taxon>Polyangia</taxon>
        <taxon>Polyangiales</taxon>
        <taxon>Sandaracinaceae</taxon>
        <taxon>Sandaracinus</taxon>
    </lineage>
</organism>
<dbReference type="KEGG" id="samy:DB32_001728"/>
<dbReference type="Proteomes" id="UP000034883">
    <property type="component" value="Chromosome"/>
</dbReference>
<sequence length="266" mass="29919">MPHRSRLALALSSLALVLVVLASPAAARLRAGIPRAQPIHVLFIGNSYTRSNNLPYMVRRIAETIPDTAPFRVTKIANPGWDLQRHWYVDETRHALAQGGFTHVVLQGHSLTALQHRDEFEGYARLFDGEIDRIGARSVLFETWARSPRSGAYRRRRDVPHIAESPVDMQARVSECYLQLARDIDADLAPAGRAFLLAQQRLRDPDLYRSDGAHPSPNGTFLAAAVLYATIAHDDPRRSPWRPHRMSRDLAEELRDIAYISVTNGH</sequence>
<dbReference type="AlphaFoldDB" id="A0A0F6SE50"/>
<evidence type="ECO:0000313" key="2">
    <source>
        <dbReference type="EMBL" id="AKF04579.1"/>
    </source>
</evidence>
<dbReference type="Gene3D" id="3.40.50.1110">
    <property type="entry name" value="SGNH hydrolase"/>
    <property type="match status" value="1"/>
</dbReference>
<name>A0A0F6SE50_9BACT</name>
<reference evidence="2 3" key="1">
    <citation type="submission" date="2015-03" db="EMBL/GenBank/DDBJ databases">
        <title>Genome assembly of Sandaracinus amylolyticus DSM 53668.</title>
        <authorList>
            <person name="Sharma G."/>
            <person name="Subramanian S."/>
        </authorList>
    </citation>
    <scope>NUCLEOTIDE SEQUENCE [LARGE SCALE GENOMIC DNA]</scope>
    <source>
        <strain evidence="2 3">DSM 53668</strain>
    </source>
</reference>
<dbReference type="STRING" id="927083.DB32_001728"/>
<dbReference type="RefSeq" id="WP_053231906.1">
    <property type="nucleotide sequence ID" value="NZ_CP011125.1"/>
</dbReference>
<accession>A0A0F6SE50</accession>
<dbReference type="SUPFAM" id="SSF52266">
    <property type="entry name" value="SGNH hydrolase"/>
    <property type="match status" value="1"/>
</dbReference>
<dbReference type="GO" id="GO:0016788">
    <property type="term" value="F:hydrolase activity, acting on ester bonds"/>
    <property type="evidence" value="ECO:0007669"/>
    <property type="project" value="UniProtKB-ARBA"/>
</dbReference>
<feature type="chain" id="PRO_5002509969" description="SGNH hydrolase-type esterase domain-containing protein" evidence="1">
    <location>
        <begin position="23"/>
        <end position="266"/>
    </location>
</feature>
<dbReference type="OrthoDB" id="9792428at2"/>
<keyword evidence="1" id="KW-0732">Signal</keyword>
<proteinExistence type="predicted"/>
<protein>
    <recommendedName>
        <fullName evidence="4">SGNH hydrolase-type esterase domain-containing protein</fullName>
    </recommendedName>
</protein>
<feature type="signal peptide" evidence="1">
    <location>
        <begin position="1"/>
        <end position="22"/>
    </location>
</feature>